<dbReference type="InterPro" id="IPR036250">
    <property type="entry name" value="AcylCo_DH-like_C"/>
</dbReference>
<organism evidence="1 2">
    <name type="scientific">Verticillium longisporum</name>
    <name type="common">Verticillium dahliae var. longisporum</name>
    <dbReference type="NCBI Taxonomy" id="100787"/>
    <lineage>
        <taxon>Eukaryota</taxon>
        <taxon>Fungi</taxon>
        <taxon>Dikarya</taxon>
        <taxon>Ascomycota</taxon>
        <taxon>Pezizomycotina</taxon>
        <taxon>Sordariomycetes</taxon>
        <taxon>Hypocreomycetidae</taxon>
        <taxon>Glomerellales</taxon>
        <taxon>Plectosphaerellaceae</taxon>
        <taxon>Verticillium</taxon>
    </lineage>
</organism>
<dbReference type="GO" id="GO:0003997">
    <property type="term" value="F:acyl-CoA oxidase activity"/>
    <property type="evidence" value="ECO:0007669"/>
    <property type="project" value="InterPro"/>
</dbReference>
<evidence type="ECO:0000313" key="1">
    <source>
        <dbReference type="EMBL" id="CRK49131.1"/>
    </source>
</evidence>
<dbReference type="Gene3D" id="1.20.140.10">
    <property type="entry name" value="Butyryl-CoA Dehydrogenase, subunit A, domain 3"/>
    <property type="match status" value="1"/>
</dbReference>
<sequence>MKAGVSCRVLPARPGAKVLDHAITSFSHVKLPRSALLSEGNDLERQDSRKALFHQIRRVSVGTLSLSMTFVATLRLSGYVAGVYSQRRRIATMKQNETTPIITFSTQHTPVIDALTQASILEAFANWTVGQFKAQSTNARIQGALACVFKETAIHFGQATMSELMDRCGWQGLYTHNQVCELALAQRGTSVAEGDTLVLCIRLVTELMLGRYTLPEPVDPTSLLSKHEIGVWEEAAKMVESVMALDERQRDDGFNTFLLPRCRQLVQATGQRMSYEAAKATPSIRSEILRLWEMTCIQDDVSWYVANTDLDRIMIFKQHSEAVKAVLPFLDQLLNESGGEAWTTAPFLNDNDWNKFLNGLESFGYPDTPGDQRMEAHDRGFLKRLPSTLLTKKNIVAVRCLLRLKPRDIISRH</sequence>
<evidence type="ECO:0000313" key="2">
    <source>
        <dbReference type="Proteomes" id="UP000045706"/>
    </source>
</evidence>
<protein>
    <recommendedName>
        <fullName evidence="3">Acyl-CoA oxidase C-terminal domain-containing protein</fullName>
    </recommendedName>
</protein>
<reference evidence="2" key="1">
    <citation type="submission" date="2015-05" db="EMBL/GenBank/DDBJ databases">
        <authorList>
            <person name="Fogelqvist Johan"/>
        </authorList>
    </citation>
    <scope>NUCLEOTIDE SEQUENCE [LARGE SCALE GENOMIC DNA]</scope>
</reference>
<dbReference type="GO" id="GO:0005777">
    <property type="term" value="C:peroxisome"/>
    <property type="evidence" value="ECO:0007669"/>
    <property type="project" value="InterPro"/>
</dbReference>
<proteinExistence type="predicted"/>
<dbReference type="Proteomes" id="UP000045706">
    <property type="component" value="Unassembled WGS sequence"/>
</dbReference>
<dbReference type="InterPro" id="IPR012258">
    <property type="entry name" value="Acyl-CoA_oxidase"/>
</dbReference>
<dbReference type="AlphaFoldDB" id="A0A0G4NRZ6"/>
<dbReference type="SUPFAM" id="SSF47203">
    <property type="entry name" value="Acyl-CoA dehydrogenase C-terminal domain-like"/>
    <property type="match status" value="1"/>
</dbReference>
<accession>A0A0G4NRZ6</accession>
<gene>
    <name evidence="1" type="ORF">BN1723_017004</name>
</gene>
<evidence type="ECO:0008006" key="3">
    <source>
        <dbReference type="Google" id="ProtNLM"/>
    </source>
</evidence>
<dbReference type="PANTHER" id="PTHR10909:SF382">
    <property type="entry name" value="ACYL-COENZYME A OXIDASE"/>
    <property type="match status" value="1"/>
</dbReference>
<dbReference type="EMBL" id="CVQI01038339">
    <property type="protein sequence ID" value="CRK49131.1"/>
    <property type="molecule type" value="Genomic_DNA"/>
</dbReference>
<name>A0A0G4NRZ6_VERLO</name>
<dbReference type="GO" id="GO:0033540">
    <property type="term" value="P:fatty acid beta-oxidation using acyl-CoA oxidase"/>
    <property type="evidence" value="ECO:0007669"/>
    <property type="project" value="TreeGrafter"/>
</dbReference>
<dbReference type="GO" id="GO:0005504">
    <property type="term" value="F:fatty acid binding"/>
    <property type="evidence" value="ECO:0007669"/>
    <property type="project" value="TreeGrafter"/>
</dbReference>
<dbReference type="GO" id="GO:0071949">
    <property type="term" value="F:FAD binding"/>
    <property type="evidence" value="ECO:0007669"/>
    <property type="project" value="InterPro"/>
</dbReference>
<dbReference type="PANTHER" id="PTHR10909">
    <property type="entry name" value="ELECTRON TRANSPORT OXIDOREDUCTASE"/>
    <property type="match status" value="1"/>
</dbReference>
<dbReference type="GO" id="GO:0055088">
    <property type="term" value="P:lipid homeostasis"/>
    <property type="evidence" value="ECO:0007669"/>
    <property type="project" value="TreeGrafter"/>
</dbReference>